<keyword evidence="3" id="KW-1185">Reference proteome</keyword>
<comment type="caution">
    <text evidence="2">The sequence shown here is derived from an EMBL/GenBank/DDBJ whole genome shotgun (WGS) entry which is preliminary data.</text>
</comment>
<organism evidence="2 3">
    <name type="scientific">Stylosanthes scabra</name>
    <dbReference type="NCBI Taxonomy" id="79078"/>
    <lineage>
        <taxon>Eukaryota</taxon>
        <taxon>Viridiplantae</taxon>
        <taxon>Streptophyta</taxon>
        <taxon>Embryophyta</taxon>
        <taxon>Tracheophyta</taxon>
        <taxon>Spermatophyta</taxon>
        <taxon>Magnoliopsida</taxon>
        <taxon>eudicotyledons</taxon>
        <taxon>Gunneridae</taxon>
        <taxon>Pentapetalae</taxon>
        <taxon>rosids</taxon>
        <taxon>fabids</taxon>
        <taxon>Fabales</taxon>
        <taxon>Fabaceae</taxon>
        <taxon>Papilionoideae</taxon>
        <taxon>50 kb inversion clade</taxon>
        <taxon>dalbergioids sensu lato</taxon>
        <taxon>Dalbergieae</taxon>
        <taxon>Pterocarpus clade</taxon>
        <taxon>Stylosanthes</taxon>
    </lineage>
</organism>
<feature type="compositionally biased region" description="Low complexity" evidence="1">
    <location>
        <begin position="126"/>
        <end position="144"/>
    </location>
</feature>
<proteinExistence type="predicted"/>
<dbReference type="Proteomes" id="UP001341840">
    <property type="component" value="Unassembled WGS sequence"/>
</dbReference>
<gene>
    <name evidence="2" type="ORF">PIB30_028912</name>
</gene>
<reference evidence="2 3" key="1">
    <citation type="journal article" date="2023" name="Plants (Basel)">
        <title>Bridging the Gap: Combining Genomics and Transcriptomics Approaches to Understand Stylosanthes scabra, an Orphan Legume from the Brazilian Caatinga.</title>
        <authorList>
            <person name="Ferreira-Neto J.R.C."/>
            <person name="da Silva M.D."/>
            <person name="Binneck E."/>
            <person name="de Melo N.F."/>
            <person name="da Silva R.H."/>
            <person name="de Melo A.L.T.M."/>
            <person name="Pandolfi V."/>
            <person name="Bustamante F.O."/>
            <person name="Brasileiro-Vidal A.C."/>
            <person name="Benko-Iseppon A.M."/>
        </authorList>
    </citation>
    <scope>NUCLEOTIDE SEQUENCE [LARGE SCALE GENOMIC DNA]</scope>
    <source>
        <tissue evidence="2">Leaves</tissue>
    </source>
</reference>
<accession>A0ABU6QBA1</accession>
<feature type="region of interest" description="Disordered" evidence="1">
    <location>
        <begin position="68"/>
        <end position="151"/>
    </location>
</feature>
<dbReference type="EMBL" id="JASCZI010000116">
    <property type="protein sequence ID" value="MED6108930.1"/>
    <property type="molecule type" value="Genomic_DNA"/>
</dbReference>
<evidence type="ECO:0000313" key="3">
    <source>
        <dbReference type="Proteomes" id="UP001341840"/>
    </source>
</evidence>
<evidence type="ECO:0000256" key="1">
    <source>
        <dbReference type="SAM" id="MobiDB-lite"/>
    </source>
</evidence>
<evidence type="ECO:0000313" key="2">
    <source>
        <dbReference type="EMBL" id="MED6108930.1"/>
    </source>
</evidence>
<name>A0ABU6QBA1_9FABA</name>
<sequence length="173" mass="18703">MSYPMYVINGYRFHSSGWSIGKKTNNTGVWVRGDSGGGESDWLVPEIQPPDTLRNSLVDDDVILIQVNNPGVDDEEDEEPSDADHDVEGCTEEEDLLEDEVHMYGRSRGSSQKSRGRARGRGRAITSSDRTPSSTPSTSTPGTSLVAPTIPLLAALSPQPAATDFQQADPSLQ</sequence>
<feature type="compositionally biased region" description="Acidic residues" evidence="1">
    <location>
        <begin position="72"/>
        <end position="81"/>
    </location>
</feature>
<feature type="compositionally biased region" description="Acidic residues" evidence="1">
    <location>
        <begin position="89"/>
        <end position="98"/>
    </location>
</feature>
<protein>
    <submittedName>
        <fullName evidence="2">Uncharacterized protein</fullName>
    </submittedName>
</protein>